<dbReference type="EMBL" id="GBRH01246640">
    <property type="protein sequence ID" value="JAD51255.1"/>
    <property type="molecule type" value="Transcribed_RNA"/>
</dbReference>
<reference evidence="1" key="2">
    <citation type="journal article" date="2015" name="Data Brief">
        <title>Shoot transcriptome of the giant reed, Arundo donax.</title>
        <authorList>
            <person name="Barrero R.A."/>
            <person name="Guerrero F.D."/>
            <person name="Moolhuijzen P."/>
            <person name="Goolsby J.A."/>
            <person name="Tidwell J."/>
            <person name="Bellgard S.E."/>
            <person name="Bellgard M.I."/>
        </authorList>
    </citation>
    <scope>NUCLEOTIDE SEQUENCE</scope>
    <source>
        <tissue evidence="1">Shoot tissue taken approximately 20 cm above the soil surface</tissue>
    </source>
</reference>
<reference evidence="1" key="1">
    <citation type="submission" date="2014-09" db="EMBL/GenBank/DDBJ databases">
        <authorList>
            <person name="Magalhaes I.L.F."/>
            <person name="Oliveira U."/>
            <person name="Santos F.R."/>
            <person name="Vidigal T.H.D.A."/>
            <person name="Brescovit A.D."/>
            <person name="Santos A.J."/>
        </authorList>
    </citation>
    <scope>NUCLEOTIDE SEQUENCE</scope>
    <source>
        <tissue evidence="1">Shoot tissue taken approximately 20 cm above the soil surface</tissue>
    </source>
</reference>
<evidence type="ECO:0000313" key="1">
    <source>
        <dbReference type="EMBL" id="JAD51255.1"/>
    </source>
</evidence>
<protein>
    <submittedName>
        <fullName evidence="1">Uncharacterized protein</fullName>
    </submittedName>
</protein>
<organism evidence="1">
    <name type="scientific">Arundo donax</name>
    <name type="common">Giant reed</name>
    <name type="synonym">Donax arundinaceus</name>
    <dbReference type="NCBI Taxonomy" id="35708"/>
    <lineage>
        <taxon>Eukaryota</taxon>
        <taxon>Viridiplantae</taxon>
        <taxon>Streptophyta</taxon>
        <taxon>Embryophyta</taxon>
        <taxon>Tracheophyta</taxon>
        <taxon>Spermatophyta</taxon>
        <taxon>Magnoliopsida</taxon>
        <taxon>Liliopsida</taxon>
        <taxon>Poales</taxon>
        <taxon>Poaceae</taxon>
        <taxon>PACMAD clade</taxon>
        <taxon>Arundinoideae</taxon>
        <taxon>Arundineae</taxon>
        <taxon>Arundo</taxon>
    </lineage>
</organism>
<name>A0A0A9AQR5_ARUDO</name>
<sequence>MNMIRLVCRPSKCSQ</sequence>
<accession>A0A0A9AQR5</accession>
<proteinExistence type="predicted"/>